<dbReference type="AlphaFoldDB" id="A0A1G7FNQ9"/>
<accession>A0A1G7FNQ9</accession>
<reference evidence="2 3" key="1">
    <citation type="submission" date="2016-10" db="EMBL/GenBank/DDBJ databases">
        <authorList>
            <person name="de Groot N.N."/>
        </authorList>
    </citation>
    <scope>NUCLEOTIDE SEQUENCE [LARGE SCALE GENOMIC DNA]</scope>
    <source>
        <strain evidence="2 3">DSM 16619</strain>
    </source>
</reference>
<keyword evidence="3" id="KW-1185">Reference proteome</keyword>
<name>A0A1G7FNQ9_9BURK</name>
<proteinExistence type="predicted"/>
<protein>
    <submittedName>
        <fullName evidence="2">Uncharacterized protein</fullName>
    </submittedName>
</protein>
<sequence length="69" mass="6821">MVGTGSTFAATAPVGVERPNPLPGPVGVGSGANNAEAVISANDLALNLSGQFINRGQFEVTNNLIIAAA</sequence>
<evidence type="ECO:0000313" key="2">
    <source>
        <dbReference type="EMBL" id="SDE77561.1"/>
    </source>
</evidence>
<dbReference type="EMBL" id="FMZC01000038">
    <property type="protein sequence ID" value="SDE77561.1"/>
    <property type="molecule type" value="Genomic_DNA"/>
</dbReference>
<feature type="region of interest" description="Disordered" evidence="1">
    <location>
        <begin position="1"/>
        <end position="28"/>
    </location>
</feature>
<organism evidence="2 3">
    <name type="scientific">Paracidovorax valerianellae</name>
    <dbReference type="NCBI Taxonomy" id="187868"/>
    <lineage>
        <taxon>Bacteria</taxon>
        <taxon>Pseudomonadati</taxon>
        <taxon>Pseudomonadota</taxon>
        <taxon>Betaproteobacteria</taxon>
        <taxon>Burkholderiales</taxon>
        <taxon>Comamonadaceae</taxon>
        <taxon>Paracidovorax</taxon>
    </lineage>
</organism>
<evidence type="ECO:0000313" key="3">
    <source>
        <dbReference type="Proteomes" id="UP000198781"/>
    </source>
</evidence>
<gene>
    <name evidence="2" type="ORF">SAMN05192589_1382</name>
</gene>
<feature type="non-terminal residue" evidence="2">
    <location>
        <position position="69"/>
    </location>
</feature>
<evidence type="ECO:0000256" key="1">
    <source>
        <dbReference type="SAM" id="MobiDB-lite"/>
    </source>
</evidence>
<dbReference type="Proteomes" id="UP000198781">
    <property type="component" value="Unassembled WGS sequence"/>
</dbReference>